<accession>A0A857JIB2</accession>
<evidence type="ECO:0000313" key="3">
    <source>
        <dbReference type="Proteomes" id="UP000464524"/>
    </source>
</evidence>
<sequence>MKLITFSVQTHLGTQTRIGALLGDKALDLNFAYAAMLHDSGKTERYYPLAEALVPSDMITFLQGGEQSMSAAKQAIEFVQQRRANNQALRGPDKQILLYALKDIELLAPVTNPGSIRDTISFETHAKNFEKRTGKPIPELWYQQPLYYKGNTRTVVGHNTVVPWPNYTEKLDYELEFGVYIGKTGSNIKAEDAHAYIAGYTIFNDISARDVLQKEITMLLGPAKGKDMDMGNVMGPCLVTPDELDPSSLDMQARINGEVWSSGNSSDMYWSFAKIIEYISQSETLYPGDFIGSGTVAFGCGDELERWVQPGDLIELEVQGIGVLSTTVGQRTCNTKTIT</sequence>
<dbReference type="RefSeq" id="WP_160179120.1">
    <property type="nucleotide sequence ID" value="NZ_CP047656.1"/>
</dbReference>
<proteinExistence type="predicted"/>
<dbReference type="PANTHER" id="PTHR43211:SF1">
    <property type="entry name" value="BLL6422 PROTEIN"/>
    <property type="match status" value="1"/>
</dbReference>
<dbReference type="KEGG" id="pmes:FX988_01595"/>
<evidence type="ECO:0000259" key="1">
    <source>
        <dbReference type="Pfam" id="PF01557"/>
    </source>
</evidence>
<dbReference type="Gene3D" id="3.90.850.10">
    <property type="entry name" value="Fumarylacetoacetase-like, C-terminal domain"/>
    <property type="match status" value="1"/>
</dbReference>
<dbReference type="Pfam" id="PF01557">
    <property type="entry name" value="FAA_hydrolase"/>
    <property type="match status" value="1"/>
</dbReference>
<gene>
    <name evidence="2" type="ORF">FX988_01595</name>
</gene>
<feature type="domain" description="Fumarylacetoacetase-like C-terminal" evidence="1">
    <location>
        <begin position="120"/>
        <end position="328"/>
    </location>
</feature>
<dbReference type="OrthoDB" id="9805307at2"/>
<protein>
    <recommendedName>
        <fullName evidence="1">Fumarylacetoacetase-like C-terminal domain-containing protein</fullName>
    </recommendedName>
</protein>
<dbReference type="PANTHER" id="PTHR43211">
    <property type="entry name" value="FUMARYLACETOACETATE HYDROLASE"/>
    <property type="match status" value="1"/>
</dbReference>
<reference evidence="2 3" key="1">
    <citation type="submission" date="2019-12" db="EMBL/GenBank/DDBJ databases">
        <title>Genome sequencing and assembly of endphytes of Porphyra tenera.</title>
        <authorList>
            <person name="Park J.M."/>
            <person name="Shin R."/>
            <person name="Jo S.H."/>
        </authorList>
    </citation>
    <scope>NUCLEOTIDE SEQUENCE [LARGE SCALE GENOMIC DNA]</scope>
    <source>
        <strain evidence="2 3">GPM4</strain>
    </source>
</reference>
<name>A0A857JIB2_9ALTE</name>
<keyword evidence="3" id="KW-1185">Reference proteome</keyword>
<dbReference type="InterPro" id="IPR036663">
    <property type="entry name" value="Fumarylacetoacetase_C_sf"/>
</dbReference>
<dbReference type="InterPro" id="IPR011234">
    <property type="entry name" value="Fumarylacetoacetase-like_C"/>
</dbReference>
<evidence type="ECO:0000313" key="2">
    <source>
        <dbReference type="EMBL" id="QHJ11366.1"/>
    </source>
</evidence>
<dbReference type="SUPFAM" id="SSF56529">
    <property type="entry name" value="FAH"/>
    <property type="match status" value="1"/>
</dbReference>
<dbReference type="AlphaFoldDB" id="A0A857JIB2"/>
<dbReference type="GO" id="GO:0003824">
    <property type="term" value="F:catalytic activity"/>
    <property type="evidence" value="ECO:0007669"/>
    <property type="project" value="InterPro"/>
</dbReference>
<organism evidence="2 3">
    <name type="scientific">Paraglaciecola mesophila</name>
    <dbReference type="NCBI Taxonomy" id="197222"/>
    <lineage>
        <taxon>Bacteria</taxon>
        <taxon>Pseudomonadati</taxon>
        <taxon>Pseudomonadota</taxon>
        <taxon>Gammaproteobacteria</taxon>
        <taxon>Alteromonadales</taxon>
        <taxon>Alteromonadaceae</taxon>
        <taxon>Paraglaciecola</taxon>
    </lineage>
</organism>
<dbReference type="EMBL" id="CP047656">
    <property type="protein sequence ID" value="QHJ11366.1"/>
    <property type="molecule type" value="Genomic_DNA"/>
</dbReference>
<dbReference type="Proteomes" id="UP000464524">
    <property type="component" value="Chromosome"/>
</dbReference>